<organism evidence="1 2">
    <name type="scientific">Vitrella brassicaformis (strain CCMP3155)</name>
    <dbReference type="NCBI Taxonomy" id="1169540"/>
    <lineage>
        <taxon>Eukaryota</taxon>
        <taxon>Sar</taxon>
        <taxon>Alveolata</taxon>
        <taxon>Colpodellida</taxon>
        <taxon>Vitrellaceae</taxon>
        <taxon>Vitrella</taxon>
    </lineage>
</organism>
<sequence>MPAPPDPARITAHQRDIHNCIVQLIETGNDAAAASEAVRLIRNNRHIPLAGKNLFRRLAAYARRLSSEQKLRIVTAILAHQAALANEIDEHPHQSGQVAIHHFSQYPSYSTGIRWSFCACWWPREGQASSACGTTTTACRCTTTRWLCENGAAADINSPNGGLTPLRLDANKNDPAWGSLLTAV</sequence>
<name>A0A0G4F5D0_VITBC</name>
<keyword evidence="2" id="KW-1185">Reference proteome</keyword>
<accession>A0A0G4F5D0</accession>
<dbReference type="AlphaFoldDB" id="A0A0G4F5D0"/>
<proteinExistence type="predicted"/>
<reference evidence="1 2" key="1">
    <citation type="submission" date="2014-11" db="EMBL/GenBank/DDBJ databases">
        <authorList>
            <person name="Zhu J."/>
            <person name="Qi W."/>
            <person name="Song R."/>
        </authorList>
    </citation>
    <scope>NUCLEOTIDE SEQUENCE [LARGE SCALE GENOMIC DNA]</scope>
</reference>
<gene>
    <name evidence="1" type="ORF">Vbra_14420</name>
</gene>
<dbReference type="Proteomes" id="UP000041254">
    <property type="component" value="Unassembled WGS sequence"/>
</dbReference>
<evidence type="ECO:0000313" key="2">
    <source>
        <dbReference type="Proteomes" id="UP000041254"/>
    </source>
</evidence>
<dbReference type="EMBL" id="CDMY01000375">
    <property type="protein sequence ID" value="CEM07050.1"/>
    <property type="molecule type" value="Genomic_DNA"/>
</dbReference>
<dbReference type="InParanoid" id="A0A0G4F5D0"/>
<evidence type="ECO:0000313" key="1">
    <source>
        <dbReference type="EMBL" id="CEM07050.1"/>
    </source>
</evidence>
<protein>
    <submittedName>
        <fullName evidence="1">Uncharacterized protein</fullName>
    </submittedName>
</protein>
<dbReference type="VEuPathDB" id="CryptoDB:Vbra_14420"/>